<protein>
    <submittedName>
        <fullName evidence="5">Regulatory protein GntR HTH</fullName>
    </submittedName>
</protein>
<dbReference type="SMART" id="SM00345">
    <property type="entry name" value="HTH_GNTR"/>
    <property type="match status" value="1"/>
</dbReference>
<dbReference type="HOGENOM" id="CLU_017584_5_1_0"/>
<reference evidence="5 6" key="1">
    <citation type="journal article" date="2014" name="Genome Announc.">
        <title>Genome Sequence and Methylome of Soil Bacterium Gemmatirosa kalamazoonensis KBS708T, a Member of the Rarely Cultivated Gemmatimonadetes Phylum.</title>
        <authorList>
            <person name="Debruyn J.M."/>
            <person name="Radosevich M."/>
            <person name="Wommack K.E."/>
            <person name="Polson S.W."/>
            <person name="Hauser L.J."/>
            <person name="Fawaz M.N."/>
            <person name="Korlach J."/>
            <person name="Tsai Y.C."/>
        </authorList>
    </citation>
    <scope>NUCLEOTIDE SEQUENCE [LARGE SCALE GENOMIC DNA]</scope>
    <source>
        <strain evidence="5 6">KBS708</strain>
    </source>
</reference>
<evidence type="ECO:0000256" key="3">
    <source>
        <dbReference type="ARBA" id="ARBA00023163"/>
    </source>
</evidence>
<dbReference type="InterPro" id="IPR036388">
    <property type="entry name" value="WH-like_DNA-bd_sf"/>
</dbReference>
<dbReference type="Gene3D" id="1.10.10.10">
    <property type="entry name" value="Winged helix-like DNA-binding domain superfamily/Winged helix DNA-binding domain"/>
    <property type="match status" value="1"/>
</dbReference>
<dbReference type="PRINTS" id="PR00035">
    <property type="entry name" value="HTHGNTR"/>
</dbReference>
<dbReference type="eggNOG" id="COG1802">
    <property type="taxonomic scope" value="Bacteria"/>
</dbReference>
<evidence type="ECO:0000313" key="6">
    <source>
        <dbReference type="Proteomes" id="UP000019151"/>
    </source>
</evidence>
<evidence type="ECO:0000256" key="2">
    <source>
        <dbReference type="ARBA" id="ARBA00023125"/>
    </source>
</evidence>
<dbReference type="CDD" id="cd07377">
    <property type="entry name" value="WHTH_GntR"/>
    <property type="match status" value="1"/>
</dbReference>
<evidence type="ECO:0000259" key="4">
    <source>
        <dbReference type="PROSITE" id="PS50949"/>
    </source>
</evidence>
<dbReference type="STRING" id="861299.J421_0559"/>
<name>W0RBB7_9BACT</name>
<dbReference type="GO" id="GO:0003677">
    <property type="term" value="F:DNA binding"/>
    <property type="evidence" value="ECO:0007669"/>
    <property type="project" value="UniProtKB-KW"/>
</dbReference>
<dbReference type="AlphaFoldDB" id="W0RBB7"/>
<dbReference type="InterPro" id="IPR008920">
    <property type="entry name" value="TF_FadR/GntR_C"/>
</dbReference>
<dbReference type="GO" id="GO:0003700">
    <property type="term" value="F:DNA-binding transcription factor activity"/>
    <property type="evidence" value="ECO:0007669"/>
    <property type="project" value="InterPro"/>
</dbReference>
<dbReference type="SMART" id="SM00895">
    <property type="entry name" value="FCD"/>
    <property type="match status" value="1"/>
</dbReference>
<dbReference type="InterPro" id="IPR011711">
    <property type="entry name" value="GntR_C"/>
</dbReference>
<dbReference type="KEGG" id="gba:J421_0559"/>
<dbReference type="PANTHER" id="PTHR43537">
    <property type="entry name" value="TRANSCRIPTIONAL REGULATOR, GNTR FAMILY"/>
    <property type="match status" value="1"/>
</dbReference>
<dbReference type="Pfam" id="PF07729">
    <property type="entry name" value="FCD"/>
    <property type="match status" value="1"/>
</dbReference>
<sequence length="238" mass="25678">MPTTATATLSAPDSDAAHADAYRRLRALIVRGRLAPAARVSEAELAGRFGISRTPARAAMHRLLAEGLLSRAGGGARPRVAVPPVSASDALELYRAAGALEGIAARNVATLAPAARRALAAELRRRERAFREATRRRPLDYDLLFECHDAVHDALLDACAGPATRALLDTVRPRLDRYEWMYAPLIGPDFRATFREHAAFIHAVAKGDGAACERAVRANWFSGGERLARALERDPAVS</sequence>
<dbReference type="PROSITE" id="PS50949">
    <property type="entry name" value="HTH_GNTR"/>
    <property type="match status" value="1"/>
</dbReference>
<accession>W0RBB7</accession>
<dbReference type="Proteomes" id="UP000019151">
    <property type="component" value="Chromosome"/>
</dbReference>
<dbReference type="RefSeq" id="WP_025409641.1">
    <property type="nucleotide sequence ID" value="NZ_CP007128.1"/>
</dbReference>
<dbReference type="InParanoid" id="W0RBB7"/>
<gene>
    <name evidence="5" type="ORF">J421_0559</name>
</gene>
<dbReference type="PANTHER" id="PTHR43537:SF49">
    <property type="entry name" value="TRANSCRIPTIONAL REGULATORY PROTEIN"/>
    <property type="match status" value="1"/>
</dbReference>
<organism evidence="5 6">
    <name type="scientific">Gemmatirosa kalamazoonensis</name>
    <dbReference type="NCBI Taxonomy" id="861299"/>
    <lineage>
        <taxon>Bacteria</taxon>
        <taxon>Pseudomonadati</taxon>
        <taxon>Gemmatimonadota</taxon>
        <taxon>Gemmatimonadia</taxon>
        <taxon>Gemmatimonadales</taxon>
        <taxon>Gemmatimonadaceae</taxon>
        <taxon>Gemmatirosa</taxon>
    </lineage>
</organism>
<dbReference type="OrthoDB" id="8114900at2"/>
<dbReference type="Gene3D" id="1.20.120.530">
    <property type="entry name" value="GntR ligand-binding domain-like"/>
    <property type="match status" value="1"/>
</dbReference>
<dbReference type="InterPro" id="IPR036390">
    <property type="entry name" value="WH_DNA-bd_sf"/>
</dbReference>
<keyword evidence="2" id="KW-0238">DNA-binding</keyword>
<dbReference type="EMBL" id="CP007128">
    <property type="protein sequence ID" value="AHG88096.1"/>
    <property type="molecule type" value="Genomic_DNA"/>
</dbReference>
<dbReference type="InterPro" id="IPR000524">
    <property type="entry name" value="Tscrpt_reg_HTH_GntR"/>
</dbReference>
<proteinExistence type="predicted"/>
<keyword evidence="1" id="KW-0805">Transcription regulation</keyword>
<evidence type="ECO:0000256" key="1">
    <source>
        <dbReference type="ARBA" id="ARBA00023015"/>
    </source>
</evidence>
<dbReference type="Pfam" id="PF00392">
    <property type="entry name" value="GntR"/>
    <property type="match status" value="1"/>
</dbReference>
<dbReference type="SUPFAM" id="SSF48008">
    <property type="entry name" value="GntR ligand-binding domain-like"/>
    <property type="match status" value="1"/>
</dbReference>
<keyword evidence="6" id="KW-1185">Reference proteome</keyword>
<keyword evidence="3" id="KW-0804">Transcription</keyword>
<feature type="domain" description="HTH gntR-type" evidence="4">
    <location>
        <begin position="15"/>
        <end position="83"/>
    </location>
</feature>
<evidence type="ECO:0000313" key="5">
    <source>
        <dbReference type="EMBL" id="AHG88096.1"/>
    </source>
</evidence>
<dbReference type="SUPFAM" id="SSF46785">
    <property type="entry name" value="Winged helix' DNA-binding domain"/>
    <property type="match status" value="1"/>
</dbReference>